<sequence length="83" mass="9585">RNAQRQAEELMYYSQKRTHVPDHPRGVTDLLIDYQNKPGNEWMKNDEQHILAIIGSLFVAAHLTSRASLFGIFLCLLNYPEVT</sequence>
<proteinExistence type="predicted"/>
<feature type="non-terminal residue" evidence="2">
    <location>
        <position position="83"/>
    </location>
</feature>
<gene>
    <name evidence="2" type="primary">ORF68813</name>
</gene>
<accession>A0A0B6ZKZ7</accession>
<feature type="non-terminal residue" evidence="2">
    <location>
        <position position="1"/>
    </location>
</feature>
<reference evidence="2" key="1">
    <citation type="submission" date="2014-12" db="EMBL/GenBank/DDBJ databases">
        <title>Insight into the proteome of Arion vulgaris.</title>
        <authorList>
            <person name="Aradska J."/>
            <person name="Bulat T."/>
            <person name="Smidak R."/>
            <person name="Sarate P."/>
            <person name="Gangsoo J."/>
            <person name="Sialana F."/>
            <person name="Bilban M."/>
            <person name="Lubec G."/>
        </authorList>
    </citation>
    <scope>NUCLEOTIDE SEQUENCE</scope>
    <source>
        <tissue evidence="2">Skin</tissue>
    </source>
</reference>
<evidence type="ECO:0000313" key="2">
    <source>
        <dbReference type="EMBL" id="CEK69072.1"/>
    </source>
</evidence>
<dbReference type="GO" id="GO:0004497">
    <property type="term" value="F:monooxygenase activity"/>
    <property type="evidence" value="ECO:0007669"/>
    <property type="project" value="InterPro"/>
</dbReference>
<dbReference type="SUPFAM" id="SSF48264">
    <property type="entry name" value="Cytochrome P450"/>
    <property type="match status" value="1"/>
</dbReference>
<name>A0A0B6ZKZ7_9EUPU</name>
<dbReference type="AlphaFoldDB" id="A0A0B6ZKZ7"/>
<dbReference type="GO" id="GO:0016705">
    <property type="term" value="F:oxidoreductase activity, acting on paired donors, with incorporation or reduction of molecular oxygen"/>
    <property type="evidence" value="ECO:0007669"/>
    <property type="project" value="InterPro"/>
</dbReference>
<keyword evidence="1" id="KW-0472">Membrane</keyword>
<keyword evidence="1" id="KW-1133">Transmembrane helix</keyword>
<organism evidence="2">
    <name type="scientific">Arion vulgaris</name>
    <dbReference type="NCBI Taxonomy" id="1028688"/>
    <lineage>
        <taxon>Eukaryota</taxon>
        <taxon>Metazoa</taxon>
        <taxon>Spiralia</taxon>
        <taxon>Lophotrochozoa</taxon>
        <taxon>Mollusca</taxon>
        <taxon>Gastropoda</taxon>
        <taxon>Heterobranchia</taxon>
        <taxon>Euthyneura</taxon>
        <taxon>Panpulmonata</taxon>
        <taxon>Eupulmonata</taxon>
        <taxon>Stylommatophora</taxon>
        <taxon>Helicina</taxon>
        <taxon>Arionoidea</taxon>
        <taxon>Arionidae</taxon>
        <taxon>Arion</taxon>
    </lineage>
</organism>
<dbReference type="Gene3D" id="1.10.630.10">
    <property type="entry name" value="Cytochrome P450"/>
    <property type="match status" value="1"/>
</dbReference>
<dbReference type="GO" id="GO:0005506">
    <property type="term" value="F:iron ion binding"/>
    <property type="evidence" value="ECO:0007669"/>
    <property type="project" value="InterPro"/>
</dbReference>
<protein>
    <submittedName>
        <fullName evidence="2">Uncharacterized protein</fullName>
    </submittedName>
</protein>
<evidence type="ECO:0000256" key="1">
    <source>
        <dbReference type="SAM" id="Phobius"/>
    </source>
</evidence>
<keyword evidence="1" id="KW-0812">Transmembrane</keyword>
<dbReference type="InterPro" id="IPR036396">
    <property type="entry name" value="Cyt_P450_sf"/>
</dbReference>
<dbReference type="EMBL" id="HACG01022207">
    <property type="protein sequence ID" value="CEK69072.1"/>
    <property type="molecule type" value="Transcribed_RNA"/>
</dbReference>
<feature type="transmembrane region" description="Helical" evidence="1">
    <location>
        <begin position="50"/>
        <end position="79"/>
    </location>
</feature>
<dbReference type="GO" id="GO:0020037">
    <property type="term" value="F:heme binding"/>
    <property type="evidence" value="ECO:0007669"/>
    <property type="project" value="InterPro"/>
</dbReference>